<dbReference type="AlphaFoldDB" id="A0A0D0VH66"/>
<dbReference type="SUPFAM" id="SSF81383">
    <property type="entry name" value="F-box domain"/>
    <property type="match status" value="1"/>
</dbReference>
<dbReference type="OrthoDB" id="550575at2759"/>
<name>A0A0D0VH66_CRYGA</name>
<evidence type="ECO:0000313" key="2">
    <source>
        <dbReference type="EMBL" id="KIR44165.1"/>
    </source>
</evidence>
<sequence>MSTAGNQQITDPIQIIGPSLLLQVFYSLPLRDLLNCSLVSATWYTLIDNHSTSIFRNLASDIVSDKKRIDFLKSLGQDEVRDPASYNASFIRAGTFGSDKKISWRGICRDAVVTERNWKYGRAKPGWLTPGRNTVWRMKIDPEENVLYTVSRLEDGIQCSSADAEGSSGLLFEYTDIAPYSHMEFTGGFVIFNIGLANALEVHLTPCAMRRLTPEQRQAIPPTSNSETYGSDYSFTQENDAYRDARGSTDIPHRGHLAYYKTLRPATECWAFRARMDKEGQEGERPVLGTAGREAIYLFGLADAMVETIQVQHQHVDRDISYIEFDDDYVFICGPVAMHVYSRQTKQLLNFFPTSYLHDLDAQVQAVYELPESNEVRRLPSAFEGATRVSEITVKGLWKQDPAFENAERLISERMLLANGGFSACHFTSSDLFCANKYRVLFVVRDYKSVFSIIDKRERSEALSRNLLALRVKNPINQLYTNGERVVFNTTSEIYLLDASSLPPPPYDVSSSYFPQGAWPSIRILSFLDVHTNGLKHSSCLQMDGTKIYLVYWALGEQDGGGIVYDDGQAHLPPAHATADFGMCIKTWDFGHVDY</sequence>
<dbReference type="HOGENOM" id="CLU_029217_0_0_1"/>
<organism evidence="2">
    <name type="scientific">Cryptococcus bacillisporus CA1280</name>
    <dbReference type="NCBI Taxonomy" id="1296109"/>
    <lineage>
        <taxon>Eukaryota</taxon>
        <taxon>Fungi</taxon>
        <taxon>Dikarya</taxon>
        <taxon>Basidiomycota</taxon>
        <taxon>Agaricomycotina</taxon>
        <taxon>Tremellomycetes</taxon>
        <taxon>Tremellales</taxon>
        <taxon>Cryptococcaceae</taxon>
        <taxon>Cryptococcus</taxon>
        <taxon>Cryptococcus gattii species complex</taxon>
    </lineage>
</organism>
<reference evidence="2" key="1">
    <citation type="submission" date="2015-01" db="EMBL/GenBank/DDBJ databases">
        <title>The Genome Sequence of Cryptococcus gattii CA1280.</title>
        <authorList>
            <consortium name="The Broad Institute Genomics Platform"/>
            <person name="Cuomo C."/>
            <person name="Litvintseva A."/>
            <person name="Chen Y."/>
            <person name="Heitman J."/>
            <person name="Sun S."/>
            <person name="Springer D."/>
            <person name="Dromer F."/>
            <person name="Young S."/>
            <person name="Zeng Q."/>
            <person name="Gargeya S."/>
            <person name="Abouelleil A."/>
            <person name="Alvarado L."/>
            <person name="Chapman S.B."/>
            <person name="Gainer-Dewar J."/>
            <person name="Goldberg J."/>
            <person name="Griggs A."/>
            <person name="Gujja S."/>
            <person name="Hansen M."/>
            <person name="Howarth C."/>
            <person name="Imamovic A."/>
            <person name="Larimer J."/>
            <person name="Murphy C."/>
            <person name="Naylor J."/>
            <person name="Pearson M."/>
            <person name="Priest M."/>
            <person name="Roberts A."/>
            <person name="Saif S."/>
            <person name="Shea T."/>
            <person name="Sykes S."/>
            <person name="Wortman J."/>
            <person name="Nusbaum C."/>
            <person name="Birren B."/>
        </authorList>
    </citation>
    <scope>NUCLEOTIDE SEQUENCE [LARGE SCALE GENOMIC DNA]</scope>
    <source>
        <strain evidence="2">CA1280</strain>
    </source>
</reference>
<dbReference type="Pfam" id="PF12937">
    <property type="entry name" value="F-box-like"/>
    <property type="match status" value="1"/>
</dbReference>
<dbReference type="PROSITE" id="PS50181">
    <property type="entry name" value="FBOX"/>
    <property type="match status" value="1"/>
</dbReference>
<feature type="domain" description="F-box" evidence="1">
    <location>
        <begin position="10"/>
        <end position="58"/>
    </location>
</feature>
<proteinExistence type="predicted"/>
<accession>A0A0D0VH66</accession>
<dbReference type="InterPro" id="IPR036047">
    <property type="entry name" value="F-box-like_dom_sf"/>
</dbReference>
<protein>
    <submittedName>
        <fullName evidence="2">Unplaced genomic scaffold supercont1.40, whole genome shotgun sequence</fullName>
    </submittedName>
</protein>
<dbReference type="Gene3D" id="1.20.1280.50">
    <property type="match status" value="1"/>
</dbReference>
<dbReference type="InterPro" id="IPR001810">
    <property type="entry name" value="F-box_dom"/>
</dbReference>
<evidence type="ECO:0000259" key="1">
    <source>
        <dbReference type="PROSITE" id="PS50181"/>
    </source>
</evidence>
<gene>
    <name evidence="2" type="ORF">I312_06632</name>
</gene>
<dbReference type="EMBL" id="KN848012">
    <property type="protein sequence ID" value="KIR44165.1"/>
    <property type="molecule type" value="Genomic_DNA"/>
</dbReference>